<dbReference type="SUPFAM" id="SSF48452">
    <property type="entry name" value="TPR-like"/>
    <property type="match status" value="1"/>
</dbReference>
<evidence type="ECO:0000313" key="9">
    <source>
        <dbReference type="Proteomes" id="UP000613030"/>
    </source>
</evidence>
<dbReference type="Gene3D" id="1.25.40.390">
    <property type="match status" value="1"/>
</dbReference>
<sequence length="455" mass="50055">MKNLYRILFTTALCIGLLPACKDTLEPKPVDILTDDVVLNEPADVNNVEIGLYNAFRTIAPATVIAGDATADMLINNGTFTQYQELGTKQITSANASVATLWSSIYQAVYIANFILERLPKVEGVPTSQRDKVMATAHFLRGYAYFIAAYSFGAVPLVTTTAIDDNRNIGRTSRDEILAFVLADYTAALGKLPTKPVNTGFAGEYAVQAALARFHLYQENWADAEKFATQVITSKQYSLDTAFVNVVTRDFPAESILEAAYTLTDDPGTNGNIGLNNLFVGRREIIPSNPTVVALASDESGDRFSSISFNADNLKGNDNGWSVAKYGTADQDNNNVIFFRLGEMYLIRAEARAQQDKVTGDNTAQTDINVLRARAKAPQIGAVTKSQMIQLIENERRYELAFEGHRWYDLVRTGRASAVMAAASPNWQSKYELWPVPQREIQNNPALVGNQNPGY</sequence>
<feature type="domain" description="SusD-like N-terminal" evidence="7">
    <location>
        <begin position="39"/>
        <end position="216"/>
    </location>
</feature>
<protein>
    <submittedName>
        <fullName evidence="8">RagB/SusD family nutrient uptake outer membrane protein</fullName>
    </submittedName>
</protein>
<dbReference type="InterPro" id="IPR012944">
    <property type="entry name" value="SusD_RagB_dom"/>
</dbReference>
<dbReference type="Proteomes" id="UP000613030">
    <property type="component" value="Unassembled WGS sequence"/>
</dbReference>
<keyword evidence="4" id="KW-0472">Membrane</keyword>
<name>A0ABS1L3X5_9BACT</name>
<reference evidence="8 9" key="1">
    <citation type="submission" date="2021-01" db="EMBL/GenBank/DDBJ databases">
        <title>Chryseolinea sp. Jin1 Genome sequencing and assembly.</title>
        <authorList>
            <person name="Kim I."/>
        </authorList>
    </citation>
    <scope>NUCLEOTIDE SEQUENCE [LARGE SCALE GENOMIC DNA]</scope>
    <source>
        <strain evidence="8 9">Jin1</strain>
    </source>
</reference>
<keyword evidence="9" id="KW-1185">Reference proteome</keyword>
<organism evidence="8 9">
    <name type="scientific">Chryseolinea lacunae</name>
    <dbReference type="NCBI Taxonomy" id="2801331"/>
    <lineage>
        <taxon>Bacteria</taxon>
        <taxon>Pseudomonadati</taxon>
        <taxon>Bacteroidota</taxon>
        <taxon>Cytophagia</taxon>
        <taxon>Cytophagales</taxon>
        <taxon>Fulvivirgaceae</taxon>
        <taxon>Chryseolinea</taxon>
    </lineage>
</organism>
<comment type="similarity">
    <text evidence="2">Belongs to the SusD family.</text>
</comment>
<evidence type="ECO:0000256" key="2">
    <source>
        <dbReference type="ARBA" id="ARBA00006275"/>
    </source>
</evidence>
<comment type="subcellular location">
    <subcellularLocation>
        <location evidence="1">Cell outer membrane</location>
    </subcellularLocation>
</comment>
<comment type="caution">
    <text evidence="8">The sequence shown here is derived from an EMBL/GenBank/DDBJ whole genome shotgun (WGS) entry which is preliminary data.</text>
</comment>
<evidence type="ECO:0000256" key="3">
    <source>
        <dbReference type="ARBA" id="ARBA00022729"/>
    </source>
</evidence>
<dbReference type="Pfam" id="PF07980">
    <property type="entry name" value="SusD_RagB"/>
    <property type="match status" value="1"/>
</dbReference>
<dbReference type="RefSeq" id="WP_202015611.1">
    <property type="nucleotide sequence ID" value="NZ_JAERRB010000015.1"/>
</dbReference>
<evidence type="ECO:0000313" key="8">
    <source>
        <dbReference type="EMBL" id="MBL0745266.1"/>
    </source>
</evidence>
<keyword evidence="3" id="KW-0732">Signal</keyword>
<evidence type="ECO:0000259" key="6">
    <source>
        <dbReference type="Pfam" id="PF07980"/>
    </source>
</evidence>
<evidence type="ECO:0000256" key="1">
    <source>
        <dbReference type="ARBA" id="ARBA00004442"/>
    </source>
</evidence>
<feature type="domain" description="RagB/SusD" evidence="6">
    <location>
        <begin position="324"/>
        <end position="455"/>
    </location>
</feature>
<proteinExistence type="inferred from homology"/>
<evidence type="ECO:0000256" key="4">
    <source>
        <dbReference type="ARBA" id="ARBA00023136"/>
    </source>
</evidence>
<dbReference type="CDD" id="cd08977">
    <property type="entry name" value="SusD"/>
    <property type="match status" value="1"/>
</dbReference>
<keyword evidence="5" id="KW-0998">Cell outer membrane</keyword>
<evidence type="ECO:0000256" key="5">
    <source>
        <dbReference type="ARBA" id="ARBA00023237"/>
    </source>
</evidence>
<dbReference type="EMBL" id="JAERRB010000015">
    <property type="protein sequence ID" value="MBL0745266.1"/>
    <property type="molecule type" value="Genomic_DNA"/>
</dbReference>
<accession>A0ABS1L3X5</accession>
<dbReference type="Pfam" id="PF14322">
    <property type="entry name" value="SusD-like_3"/>
    <property type="match status" value="1"/>
</dbReference>
<dbReference type="InterPro" id="IPR033985">
    <property type="entry name" value="SusD-like_N"/>
</dbReference>
<gene>
    <name evidence="8" type="ORF">JI741_28810</name>
</gene>
<evidence type="ECO:0000259" key="7">
    <source>
        <dbReference type="Pfam" id="PF14322"/>
    </source>
</evidence>
<dbReference type="InterPro" id="IPR011990">
    <property type="entry name" value="TPR-like_helical_dom_sf"/>
</dbReference>